<evidence type="ECO:0000313" key="1">
    <source>
        <dbReference type="EMBL" id="WFG96467.1"/>
    </source>
</evidence>
<dbReference type="EMBL" id="CP096246">
    <property type="protein sequence ID" value="WFG96467.1"/>
    <property type="molecule type" value="Genomic_DNA"/>
</dbReference>
<gene>
    <name evidence="1" type="ORF">M0C40_00160</name>
</gene>
<protein>
    <submittedName>
        <fullName evidence="1">Uncharacterized protein</fullName>
    </submittedName>
</protein>
<evidence type="ECO:0000313" key="2">
    <source>
        <dbReference type="Proteomes" id="UP001214629"/>
    </source>
</evidence>
<organism evidence="1 2">
    <name type="scientific">Spiroplasma citri</name>
    <dbReference type="NCBI Taxonomy" id="2133"/>
    <lineage>
        <taxon>Bacteria</taxon>
        <taxon>Bacillati</taxon>
        <taxon>Mycoplasmatota</taxon>
        <taxon>Mollicutes</taxon>
        <taxon>Entomoplasmatales</taxon>
        <taxon>Spiroplasmataceae</taxon>
        <taxon>Spiroplasma</taxon>
    </lineage>
</organism>
<keyword evidence="2" id="KW-1185">Reference proteome</keyword>
<name>A0AAX3SYT9_SPICI</name>
<accession>A0AAX3SYT9</accession>
<proteinExistence type="predicted"/>
<sequence>MARKRITLIEADKWISRKLLDEDMAQLLVNDLQKNELKLKQIPK</sequence>
<reference evidence="1 2" key="1">
    <citation type="submission" date="2022-04" db="EMBL/GenBank/DDBJ databases">
        <title>Whole genome of Spiroplasma citri.</title>
        <authorList>
            <person name="Khanchezar A."/>
            <person name="Izadpanah K."/>
            <person name="Taghavi M."/>
            <person name="Ghorbani A."/>
            <person name="Beven L."/>
        </authorList>
    </citation>
    <scope>NUCLEOTIDE SEQUENCE [LARGE SCALE GENOMIC DNA]</scope>
    <source>
        <strain evidence="1 2">D4</strain>
    </source>
</reference>
<dbReference type="AlphaFoldDB" id="A0AAX3SYT9"/>
<dbReference type="Proteomes" id="UP001214629">
    <property type="component" value="Chromosome"/>
</dbReference>